<dbReference type="PANTHER" id="PTHR42643:SF39">
    <property type="entry name" value="IONOTROPIC RECEPTOR 56A-RELATED"/>
    <property type="match status" value="1"/>
</dbReference>
<dbReference type="AlphaFoldDB" id="A0A8W7P6G5"/>
<evidence type="ECO:0000256" key="6">
    <source>
        <dbReference type="ARBA" id="ARBA00023170"/>
    </source>
</evidence>
<evidence type="ECO:0000256" key="5">
    <source>
        <dbReference type="ARBA" id="ARBA00023136"/>
    </source>
</evidence>
<evidence type="ECO:0000256" key="8">
    <source>
        <dbReference type="SAM" id="Phobius"/>
    </source>
</evidence>
<keyword evidence="6" id="KW-0675">Receptor</keyword>
<dbReference type="GO" id="GO:0005886">
    <property type="term" value="C:plasma membrane"/>
    <property type="evidence" value="ECO:0007669"/>
    <property type="project" value="UniProtKB-SubCell"/>
</dbReference>
<keyword evidence="2" id="KW-1003">Cell membrane</keyword>
<feature type="transmembrane region" description="Helical" evidence="8">
    <location>
        <begin position="484"/>
        <end position="502"/>
    </location>
</feature>
<evidence type="ECO:0000256" key="7">
    <source>
        <dbReference type="ARBA" id="ARBA00023180"/>
    </source>
</evidence>
<feature type="transmembrane region" description="Helical" evidence="8">
    <location>
        <begin position="531"/>
        <end position="551"/>
    </location>
</feature>
<accession>A0A8W7P6G5</accession>
<evidence type="ECO:0000256" key="2">
    <source>
        <dbReference type="ARBA" id="ARBA00022475"/>
    </source>
</evidence>
<dbReference type="PANTHER" id="PTHR42643">
    <property type="entry name" value="IONOTROPIC RECEPTOR 20A-RELATED"/>
    <property type="match status" value="1"/>
</dbReference>
<feature type="transmembrane region" description="Helical" evidence="8">
    <location>
        <begin position="255"/>
        <end position="275"/>
    </location>
</feature>
<feature type="transmembrane region" description="Helical" evidence="8">
    <location>
        <begin position="509"/>
        <end position="525"/>
    </location>
</feature>
<reference evidence="9" key="1">
    <citation type="submission" date="2022-08" db="UniProtKB">
        <authorList>
            <consortium name="EnsemblMetazoa"/>
        </authorList>
    </citation>
    <scope>IDENTIFICATION</scope>
</reference>
<keyword evidence="7" id="KW-0325">Glycoprotein</keyword>
<sequence length="1011" mass="118503">MKSYVDMEIRKLATMVLLDLTAYHYEQRLNHHPCYKKSAKFVILMGGTSFDRKETALKYLQKYAILNFVLVSVTNSSESVSVYTWNQYTGQENYFRSTDRPTNLRDLNGYRFTMYGITNYPYIMFGPNGTAQGLVPNFLNIVIRKRCNGTTFYTDSAKMHYAMDANFNMQHERFSFKNTFFFWEETGIYLVCPVRSVRDFLRHLLKPFSLGIWLILGGLFALCRVAEILFPNIYRYDLIAITFFGGGGVEYRQPFAFRIVTLTLAVLVFFLSEAYNTKIISLMSFEKFTEQPQTLDAIQQSDLRIMFSRGAVDIFSSLKNNFLSPSATMRAQKRYGHRVYEHYCAMMYKGNAWIAVAPQMMDLMGSLYMVPEPLMIDKMLIQLMQHSPFFDLFERMFGLVNECGVWAYMLNQSNAMLYRSMLLDTLETMLQEIIDDEEVEASFNAASFREHFQHEIDLREMGGMCMLCPVDTGRDFLTHLLKPFSYGIWIVLGAVYLVCRFLQHRYPAIFCYDLTLLTFFGGGGVEYRQAFAFRIALLILAMLLFFLSEAYNTKIISLMSLSKFYERPETMFEFRATDFRIVLETPRPLLLGDLYPKVLSPRETARLRRKLGIRLYRHYCTIIACGDAWLIALSEFEADSFPMYVLREKAIETTQSIQFSINSPIAGTMKHYFGLYCDTGLWQRQKDRHNLILEGLSLMKETFSEVIFYYEDLQRYLSRIIALMSLGRFYKRPNTMAEFKQSGYEFLVHPKQLKAFPLDDFRHMMLSDVQVERNRRVYGMYMHLYYCSMQECSDALLLASPLYQGLAHPFYVLKDKIIPLPYRLQFAKNSPLLATFRRYFGLFYETGLWDFDINRHDVNYAILPTPAKASDLDNNIFLFTQNRYSKEEIAVRLDDLGHLYQLYPDKLANLILTHLIESSDDFDADVYFQMSVQRDHFQHEFYFHQMGGIRYVSKMISLMSLRMFYQLPSTIAEFKASGYKFLVYEDQQQNLPLDDFRFMMLGEDENEDGRA</sequence>
<keyword evidence="5 8" id="KW-0472">Membrane</keyword>
<evidence type="ECO:0000256" key="4">
    <source>
        <dbReference type="ARBA" id="ARBA00022989"/>
    </source>
</evidence>
<dbReference type="Proteomes" id="UP000075882">
    <property type="component" value="Unassembled WGS sequence"/>
</dbReference>
<keyword evidence="3 8" id="KW-0812">Transmembrane</keyword>
<proteinExistence type="predicted"/>
<evidence type="ECO:0000313" key="9">
    <source>
        <dbReference type="EnsemblMetazoa" id="ACOM026036-PA.1"/>
    </source>
</evidence>
<evidence type="ECO:0000256" key="1">
    <source>
        <dbReference type="ARBA" id="ARBA00004651"/>
    </source>
</evidence>
<keyword evidence="4 8" id="KW-1133">Transmembrane helix</keyword>
<comment type="subcellular location">
    <subcellularLocation>
        <location evidence="1">Cell membrane</location>
        <topology evidence="1">Multi-pass membrane protein</topology>
    </subcellularLocation>
</comment>
<dbReference type="InterPro" id="IPR052192">
    <property type="entry name" value="Insect_Ionotropic_Sensory_Rcpt"/>
</dbReference>
<evidence type="ECO:0000256" key="3">
    <source>
        <dbReference type="ARBA" id="ARBA00022692"/>
    </source>
</evidence>
<organism evidence="9">
    <name type="scientific">Anopheles coluzzii</name>
    <name type="common">African malaria mosquito</name>
    <dbReference type="NCBI Taxonomy" id="1518534"/>
    <lineage>
        <taxon>Eukaryota</taxon>
        <taxon>Metazoa</taxon>
        <taxon>Ecdysozoa</taxon>
        <taxon>Arthropoda</taxon>
        <taxon>Hexapoda</taxon>
        <taxon>Insecta</taxon>
        <taxon>Pterygota</taxon>
        <taxon>Neoptera</taxon>
        <taxon>Endopterygota</taxon>
        <taxon>Diptera</taxon>
        <taxon>Nematocera</taxon>
        <taxon>Culicoidea</taxon>
        <taxon>Culicidae</taxon>
        <taxon>Anophelinae</taxon>
        <taxon>Anopheles</taxon>
    </lineage>
</organism>
<feature type="transmembrane region" description="Helical" evidence="8">
    <location>
        <begin position="208"/>
        <end position="230"/>
    </location>
</feature>
<name>A0A8W7P6G5_ANOCL</name>
<dbReference type="EnsemblMetazoa" id="ACOM026036-RA">
    <property type="protein sequence ID" value="ACOM026036-PA.1"/>
    <property type="gene ID" value="ACOM026036"/>
</dbReference>
<protein>
    <submittedName>
        <fullName evidence="9">Uncharacterized protein</fullName>
    </submittedName>
</protein>